<proteinExistence type="predicted"/>
<dbReference type="InterPro" id="IPR011009">
    <property type="entry name" value="Kinase-like_dom_sf"/>
</dbReference>
<sequence length="271" mass="28676">MTGFDYSSTAVRPLCTGLPPEVLDALELALGGPPDSVQSAGGGFTPGFAATFRRGSRAIFVKAASSANAFPYSAYAREASVLAGLPEGLRGLPPLLADGSMLDGLLDDDAVSGIFARCARGERIAFLPPLPSRRWLELQSLVEQAPVVLAGSSVLHNDLRPDNIILASGSGRAWVCDWNHLTKGPAWADWVGLLPYARQGGLDADTLLRDSALSGGVPNDAVDSWLAVLAAYMVVTGSSPEVPTSPHLRAHGRFTARIMVDWVSERRKWAA</sequence>
<dbReference type="Gene3D" id="3.90.1200.10">
    <property type="match status" value="1"/>
</dbReference>
<gene>
    <name evidence="2" type="ORF">FQ377_12500</name>
</gene>
<dbReference type="OrthoDB" id="2570531at2"/>
<dbReference type="SUPFAM" id="SSF56112">
    <property type="entry name" value="Protein kinase-like (PK-like)"/>
    <property type="match status" value="1"/>
</dbReference>
<accession>A0A5D0XM01</accession>
<dbReference type="Proteomes" id="UP000323410">
    <property type="component" value="Unassembled WGS sequence"/>
</dbReference>
<reference evidence="2 3" key="1">
    <citation type="submission" date="2019-08" db="EMBL/GenBank/DDBJ databases">
        <title>Genone of Arthrobacter echini P9.</title>
        <authorList>
            <person name="Bowman J.P."/>
        </authorList>
    </citation>
    <scope>NUCLEOTIDE SEQUENCE [LARGE SCALE GENOMIC DNA]</scope>
    <source>
        <strain evidence="2 3">P9</strain>
    </source>
</reference>
<dbReference type="Pfam" id="PF01636">
    <property type="entry name" value="APH"/>
    <property type="match status" value="1"/>
</dbReference>
<evidence type="ECO:0000313" key="2">
    <source>
        <dbReference type="EMBL" id="TYC97463.1"/>
    </source>
</evidence>
<comment type="caution">
    <text evidence="2">The sequence shown here is derived from an EMBL/GenBank/DDBJ whole genome shotgun (WGS) entry which is preliminary data.</text>
</comment>
<dbReference type="AlphaFoldDB" id="A0A5D0XM01"/>
<evidence type="ECO:0000259" key="1">
    <source>
        <dbReference type="Pfam" id="PF01636"/>
    </source>
</evidence>
<protein>
    <submittedName>
        <fullName evidence="2">Phosphotransferase</fullName>
    </submittedName>
</protein>
<name>A0A5D0XM01_9MICC</name>
<keyword evidence="3" id="KW-1185">Reference proteome</keyword>
<evidence type="ECO:0000313" key="3">
    <source>
        <dbReference type="Proteomes" id="UP000323410"/>
    </source>
</evidence>
<dbReference type="EMBL" id="VSLD01000007">
    <property type="protein sequence ID" value="TYC97463.1"/>
    <property type="molecule type" value="Genomic_DNA"/>
</dbReference>
<keyword evidence="2" id="KW-0808">Transferase</keyword>
<feature type="domain" description="Aminoglycoside phosphotransferase" evidence="1">
    <location>
        <begin position="135"/>
        <end position="196"/>
    </location>
</feature>
<dbReference type="RefSeq" id="WP_148601601.1">
    <property type="nucleotide sequence ID" value="NZ_VSLD01000007.1"/>
</dbReference>
<dbReference type="GO" id="GO:0016740">
    <property type="term" value="F:transferase activity"/>
    <property type="evidence" value="ECO:0007669"/>
    <property type="project" value="UniProtKB-KW"/>
</dbReference>
<organism evidence="2 3">
    <name type="scientific">Arthrobacter echini</name>
    <dbReference type="NCBI Taxonomy" id="1529066"/>
    <lineage>
        <taxon>Bacteria</taxon>
        <taxon>Bacillati</taxon>
        <taxon>Actinomycetota</taxon>
        <taxon>Actinomycetes</taxon>
        <taxon>Micrococcales</taxon>
        <taxon>Micrococcaceae</taxon>
        <taxon>Arthrobacter</taxon>
    </lineage>
</organism>
<dbReference type="InterPro" id="IPR002575">
    <property type="entry name" value="Aminoglycoside_PTrfase"/>
</dbReference>